<organism evidence="1 2">
    <name type="scientific">Luteococcus japonicus</name>
    <dbReference type="NCBI Taxonomy" id="33984"/>
    <lineage>
        <taxon>Bacteria</taxon>
        <taxon>Bacillati</taxon>
        <taxon>Actinomycetota</taxon>
        <taxon>Actinomycetes</taxon>
        <taxon>Propionibacteriales</taxon>
        <taxon>Propionibacteriaceae</taxon>
        <taxon>Luteococcus</taxon>
    </lineage>
</organism>
<dbReference type="EMBL" id="RKHG01000001">
    <property type="protein sequence ID" value="ROR55458.1"/>
    <property type="molecule type" value="Genomic_DNA"/>
</dbReference>
<comment type="caution">
    <text evidence="1">The sequence shown here is derived from an EMBL/GenBank/DDBJ whole genome shotgun (WGS) entry which is preliminary data.</text>
</comment>
<accession>A0A3N1ZXK6</accession>
<proteinExistence type="predicted"/>
<evidence type="ECO:0000313" key="1">
    <source>
        <dbReference type="EMBL" id="ROR55458.1"/>
    </source>
</evidence>
<dbReference type="AlphaFoldDB" id="A0A3N1ZXK6"/>
<protein>
    <submittedName>
        <fullName evidence="1">Uncharacterized protein</fullName>
    </submittedName>
</protein>
<dbReference type="RefSeq" id="WP_123576258.1">
    <property type="nucleotide sequence ID" value="NZ_RKHG01000001.1"/>
</dbReference>
<reference evidence="1 2" key="1">
    <citation type="submission" date="2018-11" db="EMBL/GenBank/DDBJ databases">
        <title>Sequencing the genomes of 1000 actinobacteria strains.</title>
        <authorList>
            <person name="Klenk H.-P."/>
        </authorList>
    </citation>
    <scope>NUCLEOTIDE SEQUENCE [LARGE SCALE GENOMIC DNA]</scope>
    <source>
        <strain evidence="1 2">DSM 10546</strain>
    </source>
</reference>
<evidence type="ECO:0000313" key="2">
    <source>
        <dbReference type="Proteomes" id="UP000275749"/>
    </source>
</evidence>
<dbReference type="Proteomes" id="UP000275749">
    <property type="component" value="Unassembled WGS sequence"/>
</dbReference>
<gene>
    <name evidence="1" type="ORF">EDD41_2732</name>
</gene>
<name>A0A3N1ZXK6_9ACTN</name>
<sequence>MSEYLLTQALAEAFRHQPRSTYGTSAEGFRRWLRERGLTVPAESAEAMLERRPKPQGLGPRTLERVLVAAYVRDAMMLNGGSQNARQNRNRHHARTFQGWLEFRGYQTTLDQAEQMLQGAFWEFPGGLRQAPLFEDSEPPAGTVQLR</sequence>